<dbReference type="InterPro" id="IPR008380">
    <property type="entry name" value="HAD-SF_hydro_IG_5-nucl"/>
</dbReference>
<dbReference type="InterPro" id="IPR023214">
    <property type="entry name" value="HAD_sf"/>
</dbReference>
<dbReference type="NCBIfam" id="TIGR02244">
    <property type="entry name" value="HAD-IG-Ncltidse"/>
    <property type="match status" value="1"/>
</dbReference>
<dbReference type="InterPro" id="IPR036412">
    <property type="entry name" value="HAD-like_sf"/>
</dbReference>
<dbReference type="InterPro" id="IPR016695">
    <property type="entry name" value="Pur_nucleotidase"/>
</dbReference>
<sequence>MSGGMRRLDRSSRQEADEPAGDSYRDAEVTALLERHRLPVREVPFARQIFVNRNLRLDKIDVVGFDMDYTLAMYHLRQLEELAFRMTTRRMIDHLGYPEVLAGLAYDPDFVIRGLVVDKQAGNIFKMDRHNHCGRAYHGKRVLPYEEVKRLYREEKIHLSLPRFAWIDTLFALPEACLFAEIIECLEGRGERVPYAKLYDDIRNSIDTVHRDDTLKQIVKADLPRFLVKDLELGPALHKLRSGGKKLFLLTNSFADYTEAVMSFILDGVLPEYPSWKNYFDVILTGAQKPGWFSEERPVLQLSARGEVLGPAAALERGVVYQGGSLHAFERLGGIGGDRVLYVGDHIYGDILRSRKSSLWRTCMIVPELEAELAWLEKSSPSLEEMARLEELRARLDDEISVRKAGLNALDRRLERDARDPATRTQVEAERREMKHELEQLRRAVRDADARVRELERAVELGFNKYWGLTFKEGNENSRFGEQIEDYACIYTSRVSNFVFYSPMQYLRALRAAMPHERLMLRMAPYGEEHAPPAAGARPSKTRGTGADESVPPG</sequence>
<name>A0A7I9VLU5_9BACT</name>
<evidence type="ECO:0000256" key="4">
    <source>
        <dbReference type="ARBA" id="ARBA00022842"/>
    </source>
</evidence>
<keyword evidence="2" id="KW-0479">Metal-binding</keyword>
<evidence type="ECO:0000256" key="3">
    <source>
        <dbReference type="ARBA" id="ARBA00022801"/>
    </source>
</evidence>
<keyword evidence="3" id="KW-0378">Hydrolase</keyword>
<keyword evidence="5" id="KW-0175">Coiled coil</keyword>
<evidence type="ECO:0000256" key="2">
    <source>
        <dbReference type="ARBA" id="ARBA00022723"/>
    </source>
</evidence>
<feature type="coiled-coil region" evidence="5">
    <location>
        <begin position="424"/>
        <end position="458"/>
    </location>
</feature>
<accession>A0A7I9VLU5</accession>
<dbReference type="Proteomes" id="UP000503640">
    <property type="component" value="Unassembled WGS sequence"/>
</dbReference>
<proteinExistence type="inferred from homology"/>
<comment type="caution">
    <text evidence="7">The sequence shown here is derived from an EMBL/GenBank/DDBJ whole genome shotgun (WGS) entry which is preliminary data.</text>
</comment>
<evidence type="ECO:0000256" key="1">
    <source>
        <dbReference type="ARBA" id="ARBA00009589"/>
    </source>
</evidence>
<evidence type="ECO:0000313" key="8">
    <source>
        <dbReference type="Proteomes" id="UP000503640"/>
    </source>
</evidence>
<evidence type="ECO:0000313" key="7">
    <source>
        <dbReference type="EMBL" id="GEJ57374.1"/>
    </source>
</evidence>
<dbReference type="GO" id="GO:0046872">
    <property type="term" value="F:metal ion binding"/>
    <property type="evidence" value="ECO:0007669"/>
    <property type="project" value="UniProtKB-KW"/>
</dbReference>
<keyword evidence="8" id="KW-1185">Reference proteome</keyword>
<dbReference type="SUPFAM" id="SSF56784">
    <property type="entry name" value="HAD-like"/>
    <property type="match status" value="1"/>
</dbReference>
<feature type="compositionally biased region" description="Basic and acidic residues" evidence="6">
    <location>
        <begin position="1"/>
        <end position="16"/>
    </location>
</feature>
<dbReference type="Gene3D" id="3.40.50.1000">
    <property type="entry name" value="HAD superfamily/HAD-like"/>
    <property type="match status" value="1"/>
</dbReference>
<organism evidence="7 8">
    <name type="scientific">Anaeromyxobacter diazotrophicus</name>
    <dbReference type="NCBI Taxonomy" id="2590199"/>
    <lineage>
        <taxon>Bacteria</taxon>
        <taxon>Pseudomonadati</taxon>
        <taxon>Myxococcota</taxon>
        <taxon>Myxococcia</taxon>
        <taxon>Myxococcales</taxon>
        <taxon>Cystobacterineae</taxon>
        <taxon>Anaeromyxobacteraceae</taxon>
        <taxon>Anaeromyxobacter</taxon>
    </lineage>
</organism>
<reference evidence="8" key="1">
    <citation type="journal article" date="2020" name="Appl. Environ. Microbiol.">
        <title>Diazotrophic Anaeromyxobacter Isolates from Soils.</title>
        <authorList>
            <person name="Masuda Y."/>
            <person name="Yamanaka H."/>
            <person name="Xu Z.X."/>
            <person name="Shiratori Y."/>
            <person name="Aono T."/>
            <person name="Amachi S."/>
            <person name="Senoo K."/>
            <person name="Itoh H."/>
        </authorList>
    </citation>
    <scope>NUCLEOTIDE SEQUENCE [LARGE SCALE GENOMIC DNA]</scope>
    <source>
        <strain evidence="8">R267</strain>
    </source>
</reference>
<dbReference type="PANTHER" id="PTHR12103">
    <property type="entry name" value="5'-NUCLEOTIDASE DOMAIN-CONTAINING"/>
    <property type="match status" value="1"/>
</dbReference>
<protein>
    <submittedName>
        <fullName evidence="7">Haloacid dehalogenase</fullName>
    </submittedName>
</protein>
<keyword evidence="4" id="KW-0460">Magnesium</keyword>
<dbReference type="Pfam" id="PF05761">
    <property type="entry name" value="5_nucleotid"/>
    <property type="match status" value="1"/>
</dbReference>
<evidence type="ECO:0000256" key="5">
    <source>
        <dbReference type="SAM" id="Coils"/>
    </source>
</evidence>
<feature type="region of interest" description="Disordered" evidence="6">
    <location>
        <begin position="1"/>
        <end position="23"/>
    </location>
</feature>
<dbReference type="AlphaFoldDB" id="A0A7I9VLU5"/>
<dbReference type="GO" id="GO:0008253">
    <property type="term" value="F:5'-nucleotidase activity"/>
    <property type="evidence" value="ECO:0007669"/>
    <property type="project" value="TreeGrafter"/>
</dbReference>
<dbReference type="PIRSF" id="PIRSF017434">
    <property type="entry name" value="Purine_5'-nucleotidase"/>
    <property type="match status" value="1"/>
</dbReference>
<feature type="region of interest" description="Disordered" evidence="6">
    <location>
        <begin position="529"/>
        <end position="554"/>
    </location>
</feature>
<dbReference type="EMBL" id="BJTG01000004">
    <property type="protein sequence ID" value="GEJ57374.1"/>
    <property type="molecule type" value="Genomic_DNA"/>
</dbReference>
<comment type="similarity">
    <text evidence="1">Belongs to the 5'(3')-deoxyribonucleotidase family.</text>
</comment>
<evidence type="ECO:0000256" key="6">
    <source>
        <dbReference type="SAM" id="MobiDB-lite"/>
    </source>
</evidence>
<gene>
    <name evidence="7" type="ORF">AMYX_21150</name>
</gene>
<dbReference type="PANTHER" id="PTHR12103:SF15">
    <property type="entry name" value="CYTOSOLIC PURINE 5'-NUCLEOTIDASE"/>
    <property type="match status" value="1"/>
</dbReference>